<evidence type="ECO:0000313" key="3">
    <source>
        <dbReference type="Proteomes" id="UP000286134"/>
    </source>
</evidence>
<dbReference type="GO" id="GO:0000776">
    <property type="term" value="C:kinetochore"/>
    <property type="evidence" value="ECO:0007669"/>
    <property type="project" value="TreeGrafter"/>
</dbReference>
<protein>
    <submittedName>
        <fullName evidence="2">Putative chromosome segregation protein</fullName>
    </submittedName>
</protein>
<dbReference type="STRING" id="212602.A0A420I1A5"/>
<evidence type="ECO:0000256" key="1">
    <source>
        <dbReference type="SAM" id="MobiDB-lite"/>
    </source>
</evidence>
<dbReference type="Pfam" id="PF15402">
    <property type="entry name" value="MELT_2"/>
    <property type="match status" value="2"/>
</dbReference>
<reference evidence="2 3" key="1">
    <citation type="journal article" date="2018" name="BMC Genomics">
        <title>Comparative genome analyses reveal sequence features reflecting distinct modes of host-adaptation between dicot and monocot powdery mildew.</title>
        <authorList>
            <person name="Wu Y."/>
            <person name="Ma X."/>
            <person name="Pan Z."/>
            <person name="Kale S.D."/>
            <person name="Song Y."/>
            <person name="King H."/>
            <person name="Zhang Q."/>
            <person name="Presley C."/>
            <person name="Deng X."/>
            <person name="Wei C.I."/>
            <person name="Xiao S."/>
        </authorList>
    </citation>
    <scope>NUCLEOTIDE SEQUENCE [LARGE SCALE GENOMIC DNA]</scope>
    <source>
        <strain evidence="2">UMSG2</strain>
    </source>
</reference>
<feature type="non-terminal residue" evidence="2">
    <location>
        <position position="607"/>
    </location>
</feature>
<evidence type="ECO:0000313" key="2">
    <source>
        <dbReference type="EMBL" id="RKF63436.1"/>
    </source>
</evidence>
<dbReference type="OrthoDB" id="5592879at2759"/>
<dbReference type="PANTHER" id="PTHR28260:SF1">
    <property type="entry name" value="SPINDLE POLE BODY COMPONENT SPC105"/>
    <property type="match status" value="1"/>
</dbReference>
<comment type="caution">
    <text evidence="2">The sequence shown here is derived from an EMBL/GenBank/DDBJ whole genome shotgun (WGS) entry which is preliminary data.</text>
</comment>
<dbReference type="InterPro" id="IPR033338">
    <property type="entry name" value="Spc105/Spc7"/>
</dbReference>
<dbReference type="EMBL" id="MCFK01002562">
    <property type="protein sequence ID" value="RKF63436.1"/>
    <property type="molecule type" value="Genomic_DNA"/>
</dbReference>
<sequence>MSSPQKSTEAKMKRSKNRKSLTYVPSSRTLDLDNRTADLGSLSKQKRELTTEKKSKKSRSKSIGPGGIGLLNVSSASTQFQPIVKASCAHPRPILKLTMPPVQQIPAHASLRQRNSSKTNESTVDMTENLIDLSFDSCTKEFGRDESQSQDSSASRFAGSQIETHLDQNAKGGQQILTSDQIEKDREKLQNEINLRRDARRKSLANCRVSFAPEATLHTWDVLVEYQDSTSSTSSTSSTKKALSLLSESMTYSDSQIASSTDFNSSKLSMLQNRVQEPIVDDGFVDHINNHQTHQRNSEVIIADSKVPDNKDYSLSPCSVNSIDDIEEDDDGEINDDIASLSDSDSCDDGTMMSLDGGETTNLSMVSKKAREDTNSSLELDKALKQAAFQAGTRGIDYDENYESSRVEEMEMVIPSSSWFKIKSSGDMDLQCKKENTTISLQASKISPLEKLKVGEEKSLVEQIHKDKATLAHKLIENEEMSMDVTGALGRIINNEASQLGHQSEVVTEAYHIESPEISTSNASEDETMDITVAFGGIQASKDDSLGKLHQERTIKVGADSVVSSNDLRTSKSKEKPGNFSHKLISKTQKSLYSILGEEPMDVTTAL</sequence>
<dbReference type="Proteomes" id="UP000286134">
    <property type="component" value="Unassembled WGS sequence"/>
</dbReference>
<dbReference type="AlphaFoldDB" id="A0A420I1A5"/>
<feature type="region of interest" description="Disordered" evidence="1">
    <location>
        <begin position="106"/>
        <end position="125"/>
    </location>
</feature>
<dbReference type="SMART" id="SM01315">
    <property type="entry name" value="Spc7_N"/>
    <property type="match status" value="1"/>
</dbReference>
<proteinExistence type="predicted"/>
<dbReference type="GO" id="GO:0034501">
    <property type="term" value="P:protein localization to kinetochore"/>
    <property type="evidence" value="ECO:0007669"/>
    <property type="project" value="TreeGrafter"/>
</dbReference>
<dbReference type="GO" id="GO:0007094">
    <property type="term" value="P:mitotic spindle assembly checkpoint signaling"/>
    <property type="evidence" value="ECO:0007669"/>
    <property type="project" value="TreeGrafter"/>
</dbReference>
<organism evidence="2 3">
    <name type="scientific">Erysiphe neolycopersici</name>
    <dbReference type="NCBI Taxonomy" id="212602"/>
    <lineage>
        <taxon>Eukaryota</taxon>
        <taxon>Fungi</taxon>
        <taxon>Dikarya</taxon>
        <taxon>Ascomycota</taxon>
        <taxon>Pezizomycotina</taxon>
        <taxon>Leotiomycetes</taxon>
        <taxon>Erysiphales</taxon>
        <taxon>Erysiphaceae</taxon>
        <taxon>Erysiphe</taxon>
    </lineage>
</organism>
<accession>A0A420I1A5</accession>
<feature type="compositionally biased region" description="Polar residues" evidence="1">
    <location>
        <begin position="112"/>
        <end position="125"/>
    </location>
</feature>
<feature type="region of interest" description="Disordered" evidence="1">
    <location>
        <begin position="1"/>
        <end position="68"/>
    </location>
</feature>
<name>A0A420I1A5_9PEZI</name>
<gene>
    <name evidence="2" type="ORF">OnM2_025084</name>
</gene>
<dbReference type="PANTHER" id="PTHR28260">
    <property type="entry name" value="SPINDLE POLE BODY COMPONENT SPC105"/>
    <property type="match status" value="1"/>
</dbReference>
<keyword evidence="3" id="KW-1185">Reference proteome</keyword>
<dbReference type="GO" id="GO:1990758">
    <property type="term" value="P:mitotic sister chromatid biorientation"/>
    <property type="evidence" value="ECO:0007669"/>
    <property type="project" value="TreeGrafter"/>
</dbReference>